<dbReference type="SUPFAM" id="SSF47413">
    <property type="entry name" value="lambda repressor-like DNA-binding domains"/>
    <property type="match status" value="1"/>
</dbReference>
<dbReference type="InterPro" id="IPR053163">
    <property type="entry name" value="HTH-type_regulator_Rgg"/>
</dbReference>
<dbReference type="InterPro" id="IPR010982">
    <property type="entry name" value="Lambda_DNA-bd_dom_sf"/>
</dbReference>
<dbReference type="InterPro" id="IPR011990">
    <property type="entry name" value="TPR-like_helical_dom_sf"/>
</dbReference>
<feature type="domain" description="HTH cro/C1-type" evidence="1">
    <location>
        <begin position="10"/>
        <end position="62"/>
    </location>
</feature>
<dbReference type="RefSeq" id="WP_002916718.1">
    <property type="nucleotide sequence ID" value="NZ_CDMW01000001.1"/>
</dbReference>
<dbReference type="NCBIfam" id="TIGR01716">
    <property type="entry name" value="RGG_Cterm"/>
    <property type="match status" value="1"/>
</dbReference>
<dbReference type="PANTHER" id="PTHR37038">
    <property type="entry name" value="TRANSCRIPTIONAL REGULATOR-RELATED"/>
    <property type="match status" value="1"/>
</dbReference>
<evidence type="ECO:0000313" key="2">
    <source>
        <dbReference type="EMBL" id="CEL91380.1"/>
    </source>
</evidence>
<reference evidence="2 3" key="1">
    <citation type="submission" date="2015-01" db="EMBL/GenBank/DDBJ databases">
        <authorList>
            <person name="Pelicic Vladimir"/>
        </authorList>
    </citation>
    <scope>NUCLEOTIDE SEQUENCE [LARGE SCALE GENOMIC DNA]</scope>
    <source>
        <strain evidence="2 3">2908</strain>
    </source>
</reference>
<dbReference type="SMART" id="SM00530">
    <property type="entry name" value="HTH_XRE"/>
    <property type="match status" value="1"/>
</dbReference>
<evidence type="ECO:0000259" key="1">
    <source>
        <dbReference type="PROSITE" id="PS50943"/>
    </source>
</evidence>
<dbReference type="AlphaFoldDB" id="A0A0B7GRJ0"/>
<dbReference type="GO" id="GO:0003677">
    <property type="term" value="F:DNA binding"/>
    <property type="evidence" value="ECO:0007669"/>
    <property type="project" value="InterPro"/>
</dbReference>
<dbReference type="Pfam" id="PF21259">
    <property type="entry name" value="Rgg_C"/>
    <property type="match status" value="1"/>
</dbReference>
<proteinExistence type="predicted"/>
<sequence length="282" mass="33193">MRWDYGKIYKEIRKSKGLTQEEICGDFLARSTLARIESGQVVPKFDTMIFLLRQIDMTLEEFKYICDYYQPSQRQKILNSLYNQGESIVGTEGLLQLKRECEAYLYKHSDIPIKHALDSINITIHLRQNGISETKEINATTNKIWAYLEKQDTWYESDFRLLSTILYFFPLENIKQFTQKILNSIKKYQSFRNGNNLQIGLLVNLSTIYLYNGLKRECAEITKYIYDLSKKEKRYDSLGLSQIRLGICKNDNELIKKGIALLQLADEKELVKSLKEEIEKYR</sequence>
<dbReference type="Pfam" id="PF01381">
    <property type="entry name" value="HTH_3"/>
    <property type="match status" value="1"/>
</dbReference>
<dbReference type="InterPro" id="IPR001387">
    <property type="entry name" value="Cro/C1-type_HTH"/>
</dbReference>
<dbReference type="Proteomes" id="UP000183504">
    <property type="component" value="Unassembled WGS sequence"/>
</dbReference>
<evidence type="ECO:0000313" key="3">
    <source>
        <dbReference type="Proteomes" id="UP000183504"/>
    </source>
</evidence>
<protein>
    <submittedName>
        <fullName evidence="2">HTH-type transcriptional regulator</fullName>
    </submittedName>
</protein>
<dbReference type="InterPro" id="IPR010057">
    <property type="entry name" value="Transcription_activator_Rgg_C"/>
</dbReference>
<name>A0A0B7GRJ0_STRSA</name>
<dbReference type="PANTHER" id="PTHR37038:SF13">
    <property type="entry name" value="HTH CRO_C1-TYPE DOMAIN-CONTAINING PROTEIN"/>
    <property type="match status" value="1"/>
</dbReference>
<dbReference type="PROSITE" id="PS50943">
    <property type="entry name" value="HTH_CROC1"/>
    <property type="match status" value="1"/>
</dbReference>
<dbReference type="Gene3D" id="1.25.40.10">
    <property type="entry name" value="Tetratricopeptide repeat domain"/>
    <property type="match status" value="1"/>
</dbReference>
<accession>A0A0B7GRJ0</accession>
<dbReference type="EMBL" id="CDMW01000001">
    <property type="protein sequence ID" value="CEL91380.1"/>
    <property type="molecule type" value="Genomic_DNA"/>
</dbReference>
<gene>
    <name evidence="2" type="ORF">SSV_2108</name>
</gene>
<dbReference type="CDD" id="cd00093">
    <property type="entry name" value="HTH_XRE"/>
    <property type="match status" value="1"/>
</dbReference>
<organism evidence="2 3">
    <name type="scientific">Streptococcus sanguinis</name>
    <dbReference type="NCBI Taxonomy" id="1305"/>
    <lineage>
        <taxon>Bacteria</taxon>
        <taxon>Bacillati</taxon>
        <taxon>Bacillota</taxon>
        <taxon>Bacilli</taxon>
        <taxon>Lactobacillales</taxon>
        <taxon>Streptococcaceae</taxon>
        <taxon>Streptococcus</taxon>
    </lineage>
</organism>